<name>A0ABY8D4L7_9HYPH</name>
<organism evidence="7 8">
    <name type="scientific">Sinorhizobium garamanticum</name>
    <dbReference type="NCBI Taxonomy" id="680247"/>
    <lineage>
        <taxon>Bacteria</taxon>
        <taxon>Pseudomonadati</taxon>
        <taxon>Pseudomonadota</taxon>
        <taxon>Alphaproteobacteria</taxon>
        <taxon>Hyphomicrobiales</taxon>
        <taxon>Rhizobiaceae</taxon>
        <taxon>Sinorhizobium/Ensifer group</taxon>
        <taxon>Sinorhizobium</taxon>
    </lineage>
</organism>
<proteinExistence type="inferred from homology"/>
<dbReference type="Gene3D" id="3.40.50.300">
    <property type="entry name" value="P-loop containing nucleotide triphosphate hydrolases"/>
    <property type="match status" value="1"/>
</dbReference>
<dbReference type="PANTHER" id="PTHR43776:SF8">
    <property type="entry name" value="ABC TRANSPORTER, ATP-BINDING PROTEIN"/>
    <property type="match status" value="1"/>
</dbReference>
<keyword evidence="4 7" id="KW-0067">ATP-binding</keyword>
<dbReference type="Proteomes" id="UP001229355">
    <property type="component" value="Chromosome 1"/>
</dbReference>
<keyword evidence="2" id="KW-0813">Transport</keyword>
<dbReference type="PROSITE" id="PS50893">
    <property type="entry name" value="ABC_TRANSPORTER_2"/>
    <property type="match status" value="1"/>
</dbReference>
<evidence type="ECO:0000256" key="5">
    <source>
        <dbReference type="SAM" id="MobiDB-lite"/>
    </source>
</evidence>
<evidence type="ECO:0000313" key="7">
    <source>
        <dbReference type="EMBL" id="WEX85789.1"/>
    </source>
</evidence>
<evidence type="ECO:0000256" key="2">
    <source>
        <dbReference type="ARBA" id="ARBA00022448"/>
    </source>
</evidence>
<dbReference type="SMART" id="SM00382">
    <property type="entry name" value="AAA"/>
    <property type="match status" value="1"/>
</dbReference>
<gene>
    <name evidence="7" type="ORF">PZN02_002022</name>
</gene>
<dbReference type="InterPro" id="IPR050319">
    <property type="entry name" value="ABC_transp_ATP-bind"/>
</dbReference>
<evidence type="ECO:0000259" key="6">
    <source>
        <dbReference type="PROSITE" id="PS50893"/>
    </source>
</evidence>
<sequence length="286" mass="31427">MQSASPLNDDGSFLSADKLAKSVRLPRHAFWKPAKSKLVMKDICLRLYPGERVGLVGMSGSGKTTLLRSLLAIEEPDAGTILCQRKLVRPSSVAALRWYRKAVQYIPQDPASSLDPAMTVQALVAEPLTRLRVDCDPFERAAKVLEEVGLDRRFLDRRPLELSGGQAQRVAIARALATRPGYLLADEPLSGLDLPIRSQVVDVLRRLCETNGTGLLIVSHDLSVVAKFCQRTLVMDDGEIVEDRPTAELLRDPRHPRTADLINAVRPLPDPGKRRPTVEAGAGHPQ</sequence>
<dbReference type="SUPFAM" id="SSF52540">
    <property type="entry name" value="P-loop containing nucleoside triphosphate hydrolases"/>
    <property type="match status" value="1"/>
</dbReference>
<dbReference type="GO" id="GO:0005524">
    <property type="term" value="F:ATP binding"/>
    <property type="evidence" value="ECO:0007669"/>
    <property type="project" value="UniProtKB-KW"/>
</dbReference>
<reference evidence="7 8" key="1">
    <citation type="submission" date="2023-03" db="EMBL/GenBank/DDBJ databases">
        <authorList>
            <person name="Kaur S."/>
            <person name="Espinosa-Saiz D."/>
            <person name="Velazquez E."/>
            <person name="Menendez E."/>
            <person name="diCenzo G.C."/>
        </authorList>
    </citation>
    <scope>NUCLEOTIDE SEQUENCE [LARGE SCALE GENOMIC DNA]</scope>
    <source>
        <strain evidence="7 8">LMG 24692</strain>
    </source>
</reference>
<dbReference type="RefSeq" id="WP_280657873.1">
    <property type="nucleotide sequence ID" value="NZ_CP120373.1"/>
</dbReference>
<dbReference type="InterPro" id="IPR027417">
    <property type="entry name" value="P-loop_NTPase"/>
</dbReference>
<dbReference type="InterPro" id="IPR017871">
    <property type="entry name" value="ABC_transporter-like_CS"/>
</dbReference>
<feature type="region of interest" description="Disordered" evidence="5">
    <location>
        <begin position="266"/>
        <end position="286"/>
    </location>
</feature>
<evidence type="ECO:0000313" key="8">
    <source>
        <dbReference type="Proteomes" id="UP001229355"/>
    </source>
</evidence>
<protein>
    <submittedName>
        <fullName evidence="7">ATP-binding cassette domain-containing protein</fullName>
    </submittedName>
</protein>
<evidence type="ECO:0000256" key="1">
    <source>
        <dbReference type="ARBA" id="ARBA00005417"/>
    </source>
</evidence>
<keyword evidence="3" id="KW-0547">Nucleotide-binding</keyword>
<feature type="domain" description="ABC transporter" evidence="6">
    <location>
        <begin position="23"/>
        <end position="262"/>
    </location>
</feature>
<dbReference type="InterPro" id="IPR003593">
    <property type="entry name" value="AAA+_ATPase"/>
</dbReference>
<evidence type="ECO:0000256" key="3">
    <source>
        <dbReference type="ARBA" id="ARBA00022741"/>
    </source>
</evidence>
<evidence type="ECO:0000256" key="4">
    <source>
        <dbReference type="ARBA" id="ARBA00022840"/>
    </source>
</evidence>
<dbReference type="CDD" id="cd03257">
    <property type="entry name" value="ABC_NikE_OppD_transporters"/>
    <property type="match status" value="1"/>
</dbReference>
<keyword evidence="8" id="KW-1185">Reference proteome</keyword>
<dbReference type="InterPro" id="IPR003439">
    <property type="entry name" value="ABC_transporter-like_ATP-bd"/>
</dbReference>
<dbReference type="PROSITE" id="PS00211">
    <property type="entry name" value="ABC_TRANSPORTER_1"/>
    <property type="match status" value="1"/>
</dbReference>
<accession>A0ABY8D4L7</accession>
<dbReference type="Pfam" id="PF00005">
    <property type="entry name" value="ABC_tran"/>
    <property type="match status" value="1"/>
</dbReference>
<dbReference type="PANTHER" id="PTHR43776">
    <property type="entry name" value="TRANSPORT ATP-BINDING PROTEIN"/>
    <property type="match status" value="1"/>
</dbReference>
<dbReference type="EMBL" id="CP120373">
    <property type="protein sequence ID" value="WEX85789.1"/>
    <property type="molecule type" value="Genomic_DNA"/>
</dbReference>
<comment type="similarity">
    <text evidence="1">Belongs to the ABC transporter superfamily.</text>
</comment>